<feature type="domain" description="RecX first three-helical" evidence="8">
    <location>
        <begin position="62"/>
        <end position="100"/>
    </location>
</feature>
<dbReference type="Pfam" id="PF21981">
    <property type="entry name" value="RecX_HTH3"/>
    <property type="match status" value="1"/>
</dbReference>
<dbReference type="PANTHER" id="PTHR33602:SF1">
    <property type="entry name" value="REGULATORY PROTEIN RECX FAMILY PROTEIN"/>
    <property type="match status" value="1"/>
</dbReference>
<evidence type="ECO:0000256" key="5">
    <source>
        <dbReference type="HAMAP-Rule" id="MF_01114"/>
    </source>
</evidence>
<dbReference type="HAMAP" id="MF_01114">
    <property type="entry name" value="RecX"/>
    <property type="match status" value="1"/>
</dbReference>
<comment type="similarity">
    <text evidence="2 5">Belongs to the RecX family.</text>
</comment>
<dbReference type="Proteomes" id="UP000824081">
    <property type="component" value="Unassembled WGS sequence"/>
</dbReference>
<dbReference type="InterPro" id="IPR003783">
    <property type="entry name" value="Regulatory_RecX"/>
</dbReference>
<evidence type="ECO:0000256" key="3">
    <source>
        <dbReference type="ARBA" id="ARBA00018111"/>
    </source>
</evidence>
<evidence type="ECO:0000259" key="6">
    <source>
        <dbReference type="Pfam" id="PF02631"/>
    </source>
</evidence>
<feature type="domain" description="RecX third three-helical" evidence="7">
    <location>
        <begin position="153"/>
        <end position="196"/>
    </location>
</feature>
<organism evidence="9 10">
    <name type="scientific">Candidatus Scatosoma pullistercoris</name>
    <dbReference type="NCBI Taxonomy" id="2840934"/>
    <lineage>
        <taxon>Bacteria</taxon>
        <taxon>Bacillati</taxon>
        <taxon>Bacillota</taxon>
        <taxon>Clostridia</taxon>
        <taxon>Candidatus Scatosoma</taxon>
    </lineage>
</organism>
<reference evidence="9" key="1">
    <citation type="submission" date="2020-10" db="EMBL/GenBank/DDBJ databases">
        <authorList>
            <person name="Gilroy R."/>
        </authorList>
    </citation>
    <scope>NUCLEOTIDE SEQUENCE</scope>
    <source>
        <strain evidence="9">11687</strain>
    </source>
</reference>
<comment type="caution">
    <text evidence="9">The sequence shown here is derived from an EMBL/GenBank/DDBJ whole genome shotgun (WGS) entry which is preliminary data.</text>
</comment>
<dbReference type="AlphaFoldDB" id="A0A9D1MEH0"/>
<comment type="function">
    <text evidence="5">Modulates RecA activity.</text>
</comment>
<gene>
    <name evidence="5" type="primary">recX</name>
    <name evidence="9" type="ORF">IAC57_00580</name>
</gene>
<dbReference type="GO" id="GO:0005737">
    <property type="term" value="C:cytoplasm"/>
    <property type="evidence" value="ECO:0007669"/>
    <property type="project" value="UniProtKB-SubCell"/>
</dbReference>
<dbReference type="InterPro" id="IPR053926">
    <property type="entry name" value="RecX_HTH_1st"/>
</dbReference>
<proteinExistence type="inferred from homology"/>
<evidence type="ECO:0000256" key="4">
    <source>
        <dbReference type="ARBA" id="ARBA00022490"/>
    </source>
</evidence>
<evidence type="ECO:0000259" key="7">
    <source>
        <dbReference type="Pfam" id="PF21981"/>
    </source>
</evidence>
<keyword evidence="4 5" id="KW-0963">Cytoplasm</keyword>
<comment type="subcellular location">
    <subcellularLocation>
        <location evidence="1 5">Cytoplasm</location>
    </subcellularLocation>
</comment>
<evidence type="ECO:0000313" key="10">
    <source>
        <dbReference type="Proteomes" id="UP000824081"/>
    </source>
</evidence>
<dbReference type="InterPro" id="IPR036388">
    <property type="entry name" value="WH-like_DNA-bd_sf"/>
</dbReference>
<sequence>MSEITAITPQVKDKTRCNIFVDGRFYCGLTLEAAVKNRLKAGQTIDPDRLGEIQLESERSTALDKALHFIAASQKTERQIREYLAGKGYLAAVSDYVLEKMSGYGFLDDRQYAESYAASAVKKKGARLIRAELKEKGVSDEHIRNALDGLEGEAETAAKLLGKYMRGKEADRQTLYKAFRYLIGKGFDYDTAKSALTAFGEVSEDSEPQGEPGDFSD</sequence>
<feature type="domain" description="RecX second three-helical" evidence="6">
    <location>
        <begin position="108"/>
        <end position="147"/>
    </location>
</feature>
<dbReference type="PANTHER" id="PTHR33602">
    <property type="entry name" value="REGULATORY PROTEIN RECX FAMILY PROTEIN"/>
    <property type="match status" value="1"/>
</dbReference>
<protein>
    <recommendedName>
        <fullName evidence="3 5">Regulatory protein RecX</fullName>
    </recommendedName>
</protein>
<dbReference type="Pfam" id="PF02631">
    <property type="entry name" value="RecX_HTH2"/>
    <property type="match status" value="1"/>
</dbReference>
<dbReference type="GO" id="GO:0006282">
    <property type="term" value="P:regulation of DNA repair"/>
    <property type="evidence" value="ECO:0007669"/>
    <property type="project" value="UniProtKB-UniRule"/>
</dbReference>
<dbReference type="InterPro" id="IPR053925">
    <property type="entry name" value="RecX_HTH_3rd"/>
</dbReference>
<dbReference type="EMBL" id="DVMZ01000016">
    <property type="protein sequence ID" value="HIU58572.1"/>
    <property type="molecule type" value="Genomic_DNA"/>
</dbReference>
<accession>A0A9D1MEH0</accession>
<dbReference type="InterPro" id="IPR053924">
    <property type="entry name" value="RecX_HTH_2nd"/>
</dbReference>
<evidence type="ECO:0000259" key="8">
    <source>
        <dbReference type="Pfam" id="PF21982"/>
    </source>
</evidence>
<evidence type="ECO:0000313" key="9">
    <source>
        <dbReference type="EMBL" id="HIU58572.1"/>
    </source>
</evidence>
<evidence type="ECO:0000256" key="2">
    <source>
        <dbReference type="ARBA" id="ARBA00009695"/>
    </source>
</evidence>
<dbReference type="Gene3D" id="1.10.10.10">
    <property type="entry name" value="Winged helix-like DNA-binding domain superfamily/Winged helix DNA-binding domain"/>
    <property type="match status" value="3"/>
</dbReference>
<dbReference type="Pfam" id="PF21982">
    <property type="entry name" value="RecX_HTH1"/>
    <property type="match status" value="1"/>
</dbReference>
<name>A0A9D1MEH0_9FIRM</name>
<evidence type="ECO:0000256" key="1">
    <source>
        <dbReference type="ARBA" id="ARBA00004496"/>
    </source>
</evidence>
<reference evidence="9" key="2">
    <citation type="journal article" date="2021" name="PeerJ">
        <title>Extensive microbial diversity within the chicken gut microbiome revealed by metagenomics and culture.</title>
        <authorList>
            <person name="Gilroy R."/>
            <person name="Ravi A."/>
            <person name="Getino M."/>
            <person name="Pursley I."/>
            <person name="Horton D.L."/>
            <person name="Alikhan N.F."/>
            <person name="Baker D."/>
            <person name="Gharbi K."/>
            <person name="Hall N."/>
            <person name="Watson M."/>
            <person name="Adriaenssens E.M."/>
            <person name="Foster-Nyarko E."/>
            <person name="Jarju S."/>
            <person name="Secka A."/>
            <person name="Antonio M."/>
            <person name="Oren A."/>
            <person name="Chaudhuri R.R."/>
            <person name="La Ragione R."/>
            <person name="Hildebrand F."/>
            <person name="Pallen M.J."/>
        </authorList>
    </citation>
    <scope>NUCLEOTIDE SEQUENCE</scope>
    <source>
        <strain evidence="9">11687</strain>
    </source>
</reference>